<reference evidence="8 9" key="1">
    <citation type="submission" date="2016-10" db="EMBL/GenBank/DDBJ databases">
        <authorList>
            <person name="de Groot N.N."/>
        </authorList>
    </citation>
    <scope>NUCLEOTIDE SEQUENCE [LARGE SCALE GENOMIC DNA]</scope>
    <source>
        <strain evidence="8 9">DSM 16199</strain>
    </source>
</reference>
<feature type="transmembrane region" description="Helical" evidence="7">
    <location>
        <begin position="21"/>
        <end position="43"/>
    </location>
</feature>
<feature type="region of interest" description="Disordered" evidence="6">
    <location>
        <begin position="190"/>
        <end position="231"/>
    </location>
</feature>
<evidence type="ECO:0000256" key="1">
    <source>
        <dbReference type="ARBA" id="ARBA00004167"/>
    </source>
</evidence>
<evidence type="ECO:0000313" key="9">
    <source>
        <dbReference type="Proteomes" id="UP000199550"/>
    </source>
</evidence>
<evidence type="ECO:0000256" key="7">
    <source>
        <dbReference type="SAM" id="Phobius"/>
    </source>
</evidence>
<evidence type="ECO:0000256" key="3">
    <source>
        <dbReference type="ARBA" id="ARBA00022692"/>
    </source>
</evidence>
<evidence type="ECO:0000313" key="8">
    <source>
        <dbReference type="EMBL" id="SFL70129.1"/>
    </source>
</evidence>
<evidence type="ECO:0000256" key="2">
    <source>
        <dbReference type="ARBA" id="ARBA00010265"/>
    </source>
</evidence>
<dbReference type="InterPro" id="IPR042217">
    <property type="entry name" value="T4SS_VirB10/TrbI"/>
</dbReference>
<dbReference type="Gene3D" id="2.40.128.260">
    <property type="entry name" value="Type IV secretion system, VirB10/TraB/TrbI"/>
    <property type="match status" value="1"/>
</dbReference>
<keyword evidence="5 7" id="KW-0472">Membrane</keyword>
<dbReference type="AlphaFoldDB" id="A0A1I4JU99"/>
<dbReference type="Pfam" id="PF03743">
    <property type="entry name" value="TrbI"/>
    <property type="match status" value="1"/>
</dbReference>
<evidence type="ECO:0000256" key="5">
    <source>
        <dbReference type="ARBA" id="ARBA00023136"/>
    </source>
</evidence>
<proteinExistence type="inferred from homology"/>
<accession>A0A1I4JU99</accession>
<keyword evidence="4 7" id="KW-1133">Transmembrane helix</keyword>
<protein>
    <submittedName>
        <fullName evidence="8">Type IV secretion system protein VirB10</fullName>
    </submittedName>
</protein>
<keyword evidence="3 7" id="KW-0812">Transmembrane</keyword>
<evidence type="ECO:0000256" key="4">
    <source>
        <dbReference type="ARBA" id="ARBA00022989"/>
    </source>
</evidence>
<organism evidence="8 9">
    <name type="scientific">Loktanella salsilacus</name>
    <dbReference type="NCBI Taxonomy" id="195913"/>
    <lineage>
        <taxon>Bacteria</taxon>
        <taxon>Pseudomonadati</taxon>
        <taxon>Pseudomonadota</taxon>
        <taxon>Alphaproteobacteria</taxon>
        <taxon>Rhodobacterales</taxon>
        <taxon>Roseobacteraceae</taxon>
        <taxon>Loktanella</taxon>
    </lineage>
</organism>
<dbReference type="STRING" id="195913.SAMN04488004_1464"/>
<keyword evidence="9" id="KW-1185">Reference proteome</keyword>
<dbReference type="InterPro" id="IPR005498">
    <property type="entry name" value="T4SS_VirB10/TraB/TrbI"/>
</dbReference>
<dbReference type="OrthoDB" id="9807354at2"/>
<gene>
    <name evidence="8" type="ORF">SAMN04488004_1464</name>
</gene>
<dbReference type="RefSeq" id="WP_090192050.1">
    <property type="nucleotide sequence ID" value="NZ_FOTF01000046.1"/>
</dbReference>
<dbReference type="GO" id="GO:0016020">
    <property type="term" value="C:membrane"/>
    <property type="evidence" value="ECO:0007669"/>
    <property type="project" value="UniProtKB-SubCell"/>
</dbReference>
<comment type="subcellular location">
    <subcellularLocation>
        <location evidence="1">Membrane</location>
        <topology evidence="1">Single-pass membrane protein</topology>
    </subcellularLocation>
</comment>
<name>A0A1I4JU99_9RHOB</name>
<dbReference type="Proteomes" id="UP000199550">
    <property type="component" value="Unassembled WGS sequence"/>
</dbReference>
<evidence type="ECO:0000256" key="6">
    <source>
        <dbReference type="SAM" id="MobiDB-lite"/>
    </source>
</evidence>
<comment type="similarity">
    <text evidence="2">Belongs to the TrbI/VirB10 family.</text>
</comment>
<sequence>MADEVADRAARLKGAKKKSNVPALIGVALITGLAAGGASVAYLSGRDGSVTIPQRDTSDASEFQREATDGFTPVIAPAPDFPVTETGPSEVEIALQNRLDEVTRQLEAARNQAPAAPAVDTTQLETLQTQLDKLATDMAERSAQVQDLANERDQLNRDLARTQAENSSLLLQVNQASNDSLAEQMMAEERLARQQELERRRTEAESIRQAQINSPIDGMSGGGTESEGRDYTGDEAFIRAGSDKIAPTQSRIIGAPSNTVMQGTVIEATLTTGINSQLSGTITSTVSYDIWSFDMSRVLIPRGSQMFGRYANEVAVGQKRVLVAWDRVVTPNGQVVDLEAYGSDRLGRSGLTGKVNSRFLQRFGSAALISIFSAAPAAAAASVQNGESAILAEAVSTDASDNASAVIEEYLSLAPIITVQHGSVIMVMVTNDMELF</sequence>
<dbReference type="EMBL" id="FOTF01000046">
    <property type="protein sequence ID" value="SFL70129.1"/>
    <property type="molecule type" value="Genomic_DNA"/>
</dbReference>
<dbReference type="CDD" id="cd16429">
    <property type="entry name" value="VirB10"/>
    <property type="match status" value="1"/>
</dbReference>
<feature type="compositionally biased region" description="Basic and acidic residues" evidence="6">
    <location>
        <begin position="190"/>
        <end position="206"/>
    </location>
</feature>